<evidence type="ECO:0000313" key="3">
    <source>
        <dbReference type="Proteomes" id="UP000198994"/>
    </source>
</evidence>
<dbReference type="CDD" id="cd07313">
    <property type="entry name" value="terB_like_2"/>
    <property type="match status" value="1"/>
</dbReference>
<dbReference type="SUPFAM" id="SSF158682">
    <property type="entry name" value="TerB-like"/>
    <property type="match status" value="1"/>
</dbReference>
<dbReference type="STRING" id="282683.SAMN04488105_116115"/>
<dbReference type="AlphaFoldDB" id="A0A1G7JXV0"/>
<organism evidence="2 3">
    <name type="scientific">Salipiger thiooxidans</name>
    <dbReference type="NCBI Taxonomy" id="282683"/>
    <lineage>
        <taxon>Bacteria</taxon>
        <taxon>Pseudomonadati</taxon>
        <taxon>Pseudomonadota</taxon>
        <taxon>Alphaproteobacteria</taxon>
        <taxon>Rhodobacterales</taxon>
        <taxon>Roseobacteraceae</taxon>
        <taxon>Salipiger</taxon>
    </lineage>
</organism>
<gene>
    <name evidence="2" type="ORF">SAMN04488105_116115</name>
</gene>
<evidence type="ECO:0000259" key="1">
    <source>
        <dbReference type="Pfam" id="PF05099"/>
    </source>
</evidence>
<dbReference type="OrthoDB" id="5402150at2"/>
<dbReference type="InterPro" id="IPR029024">
    <property type="entry name" value="TerB-like"/>
</dbReference>
<dbReference type="Proteomes" id="UP000198994">
    <property type="component" value="Unassembled WGS sequence"/>
</dbReference>
<feature type="domain" description="Co-chaperone DjlA N-terminal" evidence="1">
    <location>
        <begin position="27"/>
        <end position="141"/>
    </location>
</feature>
<dbReference type="Pfam" id="PF05099">
    <property type="entry name" value="TerB"/>
    <property type="match status" value="1"/>
</dbReference>
<reference evidence="3" key="1">
    <citation type="submission" date="2016-10" db="EMBL/GenBank/DDBJ databases">
        <authorList>
            <person name="Varghese N."/>
            <person name="Submissions S."/>
        </authorList>
    </citation>
    <scope>NUCLEOTIDE SEQUENCE [LARGE SCALE GENOMIC DNA]</scope>
    <source>
        <strain evidence="3">DSM 10146</strain>
    </source>
</reference>
<dbReference type="RefSeq" id="WP_008883407.1">
    <property type="nucleotide sequence ID" value="NZ_FNAV01000016.1"/>
</dbReference>
<proteinExistence type="predicted"/>
<dbReference type="InterPro" id="IPR007791">
    <property type="entry name" value="DjlA_N"/>
</dbReference>
<protein>
    <submittedName>
        <fullName evidence="2">Uncharacterized conserved protein, tellurite resistance protein B (TerB) family</fullName>
    </submittedName>
</protein>
<keyword evidence="3" id="KW-1185">Reference proteome</keyword>
<accession>A0A1G7JXV0</accession>
<name>A0A1G7JXV0_9RHOB</name>
<dbReference type="Gene3D" id="1.10.3680.10">
    <property type="entry name" value="TerB-like"/>
    <property type="match status" value="1"/>
</dbReference>
<sequence>MLERIRTFFHRGQPPRTPLPEMDAAHAMGALLVKVAIADHTYLFEEVEQIDRILAEAYGLKPLAAARMRAGCEKLAFETPGIEEMATRIREGVDYEHRRAAVEAMWKVALADGIGNERESDLVDLIEVHLGLEREDSEAARDAAVIP</sequence>
<evidence type="ECO:0000313" key="2">
    <source>
        <dbReference type="EMBL" id="SDF29787.1"/>
    </source>
</evidence>
<dbReference type="EMBL" id="FNAV01000016">
    <property type="protein sequence ID" value="SDF29787.1"/>
    <property type="molecule type" value="Genomic_DNA"/>
</dbReference>